<dbReference type="EMBL" id="QFPW01000021">
    <property type="protein sequence ID" value="PZQ46774.1"/>
    <property type="molecule type" value="Genomic_DNA"/>
</dbReference>
<sequence length="347" mass="40392">MTQLATFYDIFRQVKVYGGDRLRGDYGVEIETETEKKYEYPNLKYWSATKDNSLRDWGVEYVLKSPMSIPELEKALVEFDLCEKKYKFKKGSISTSVHVHINMLNETPLTLANFLTTYALMENLLIRYSGPDRLSNLFCLPICDAEGVNSNLVNILANINKNQYTKLRVANDRCKYGALNPAPLTTLGTIEVRMFRGETDIKIITKWLEIIEKIKLFSKQPKLTPPDILKMWKDNRSTLVDLVFQEYANELRYRDPNTKKDITDELIRQNLKYAADLACVSKDWSKFGVYRIKPVYKEKIKAELDELSNQLLRAPFDSLPYHERLVVLERYHRMNTNVRVVDADGDI</sequence>
<reference evidence="1 2" key="1">
    <citation type="submission" date="2017-08" db="EMBL/GenBank/DDBJ databases">
        <title>Infants hospitalized years apart are colonized by the same room-sourced microbial strains.</title>
        <authorList>
            <person name="Brooks B."/>
            <person name="Olm M.R."/>
            <person name="Firek B.A."/>
            <person name="Baker R."/>
            <person name="Thomas B.C."/>
            <person name="Morowitz M.J."/>
            <person name="Banfield J.F."/>
        </authorList>
    </citation>
    <scope>NUCLEOTIDE SEQUENCE [LARGE SCALE GENOMIC DNA]</scope>
    <source>
        <strain evidence="1">S2_005_002_R2_34</strain>
    </source>
</reference>
<evidence type="ECO:0000313" key="2">
    <source>
        <dbReference type="Proteomes" id="UP000249185"/>
    </source>
</evidence>
<protein>
    <recommendedName>
        <fullName evidence="3">Amidoligase enzyme</fullName>
    </recommendedName>
</protein>
<proteinExistence type="predicted"/>
<dbReference type="Pfam" id="PF12224">
    <property type="entry name" value="Amidoligase_2"/>
    <property type="match status" value="1"/>
</dbReference>
<evidence type="ECO:0008006" key="3">
    <source>
        <dbReference type="Google" id="ProtNLM"/>
    </source>
</evidence>
<accession>A0A2W5N132</accession>
<dbReference type="AlphaFoldDB" id="A0A2W5N132"/>
<dbReference type="InterPro" id="IPR022025">
    <property type="entry name" value="Amidoligase_2"/>
</dbReference>
<comment type="caution">
    <text evidence="1">The sequence shown here is derived from an EMBL/GenBank/DDBJ whole genome shotgun (WGS) entry which is preliminary data.</text>
</comment>
<name>A0A2W5N132_RHOSU</name>
<dbReference type="Proteomes" id="UP000249185">
    <property type="component" value="Unassembled WGS sequence"/>
</dbReference>
<organism evidence="1 2">
    <name type="scientific">Rhodovulum sulfidophilum</name>
    <name type="common">Rhodobacter sulfidophilus</name>
    <dbReference type="NCBI Taxonomy" id="35806"/>
    <lineage>
        <taxon>Bacteria</taxon>
        <taxon>Pseudomonadati</taxon>
        <taxon>Pseudomonadota</taxon>
        <taxon>Alphaproteobacteria</taxon>
        <taxon>Rhodobacterales</taxon>
        <taxon>Paracoccaceae</taxon>
        <taxon>Rhodovulum</taxon>
    </lineage>
</organism>
<evidence type="ECO:0000313" key="1">
    <source>
        <dbReference type="EMBL" id="PZQ46774.1"/>
    </source>
</evidence>
<gene>
    <name evidence="1" type="ORF">DI556_19345</name>
</gene>